<accession>A0A0W0TRV5</accession>
<evidence type="ECO:0000256" key="7">
    <source>
        <dbReference type="ARBA" id="ARBA00023004"/>
    </source>
</evidence>
<dbReference type="AlphaFoldDB" id="A0A0W0TRV5"/>
<evidence type="ECO:0000256" key="8">
    <source>
        <dbReference type="ARBA" id="ARBA00023098"/>
    </source>
</evidence>
<evidence type="ECO:0000256" key="3">
    <source>
        <dbReference type="ARBA" id="ARBA00022692"/>
    </source>
</evidence>
<dbReference type="PANTHER" id="PTHR11351:SF33">
    <property type="entry name" value="DELTA-9 FATTY ACID DESATURASE, DESA"/>
    <property type="match status" value="1"/>
</dbReference>
<dbReference type="EMBL" id="LNYC01000063">
    <property type="protein sequence ID" value="KTC98467.1"/>
    <property type="molecule type" value="Genomic_DNA"/>
</dbReference>
<dbReference type="InterPro" id="IPR005804">
    <property type="entry name" value="FA_desaturase_dom"/>
</dbReference>
<comment type="caution">
    <text evidence="10">The sequence shown here is derived from an EMBL/GenBank/DDBJ whole genome shotgun (WGS) entry which is preliminary data.</text>
</comment>
<dbReference type="Pfam" id="PF00487">
    <property type="entry name" value="FA_desaturase"/>
    <property type="match status" value="1"/>
</dbReference>
<dbReference type="PATRIC" id="fig|45065.4.peg.1674"/>
<evidence type="ECO:0000256" key="9">
    <source>
        <dbReference type="ARBA" id="ARBA00023136"/>
    </source>
</evidence>
<dbReference type="OrthoDB" id="5648500at2"/>
<evidence type="ECO:0000256" key="5">
    <source>
        <dbReference type="ARBA" id="ARBA00022989"/>
    </source>
</evidence>
<evidence type="ECO:0000256" key="2">
    <source>
        <dbReference type="ARBA" id="ARBA00008749"/>
    </source>
</evidence>
<evidence type="ECO:0000313" key="11">
    <source>
        <dbReference type="Proteomes" id="UP000054785"/>
    </source>
</evidence>
<dbReference type="GO" id="GO:0006631">
    <property type="term" value="P:fatty acid metabolic process"/>
    <property type="evidence" value="ECO:0007669"/>
    <property type="project" value="UniProtKB-KW"/>
</dbReference>
<protein>
    <submittedName>
        <fullName evidence="10">Stearoyl CoA 9-desaturase</fullName>
    </submittedName>
</protein>
<name>A0A0W0TRV5_9GAMM</name>
<dbReference type="GO" id="GO:0016717">
    <property type="term" value="F:oxidoreductase activity, acting on paired donors, with oxidation of a pair of donors resulting in the reduction of molecular oxygen to two molecules of water"/>
    <property type="evidence" value="ECO:0007669"/>
    <property type="project" value="InterPro"/>
</dbReference>
<dbReference type="InterPro" id="IPR015876">
    <property type="entry name" value="Acyl-CoA_DS"/>
</dbReference>
<reference evidence="10 11" key="1">
    <citation type="submission" date="2015-11" db="EMBL/GenBank/DDBJ databases">
        <title>Genomic analysis of 38 Legionella species identifies large and diverse effector repertoires.</title>
        <authorList>
            <person name="Burstein D."/>
            <person name="Amaro F."/>
            <person name="Zusman T."/>
            <person name="Lifshitz Z."/>
            <person name="Cohen O."/>
            <person name="Gilbert J.A."/>
            <person name="Pupko T."/>
            <person name="Shuman H.A."/>
            <person name="Segal G."/>
        </authorList>
    </citation>
    <scope>NUCLEOTIDE SEQUENCE [LARGE SCALE GENOMIC DNA]</scope>
    <source>
        <strain evidence="10 11">ATCC 49504</strain>
    </source>
</reference>
<keyword evidence="9" id="KW-0472">Membrane</keyword>
<dbReference type="PANTHER" id="PTHR11351">
    <property type="entry name" value="ACYL-COA DESATURASE"/>
    <property type="match status" value="1"/>
</dbReference>
<evidence type="ECO:0000256" key="4">
    <source>
        <dbReference type="ARBA" id="ARBA00022832"/>
    </source>
</evidence>
<comment type="similarity">
    <text evidence="2">Belongs to the fatty acid desaturase type 2 family.</text>
</comment>
<keyword evidence="8" id="KW-0443">Lipid metabolism</keyword>
<dbReference type="RefSeq" id="WP_131793736.1">
    <property type="nucleotide sequence ID" value="NZ_CAAAHN010000006.1"/>
</dbReference>
<dbReference type="Proteomes" id="UP000054785">
    <property type="component" value="Unassembled WGS sequence"/>
</dbReference>
<organism evidence="10 11">
    <name type="scientific">Legionella geestiana</name>
    <dbReference type="NCBI Taxonomy" id="45065"/>
    <lineage>
        <taxon>Bacteria</taxon>
        <taxon>Pseudomonadati</taxon>
        <taxon>Pseudomonadota</taxon>
        <taxon>Gammaproteobacteria</taxon>
        <taxon>Legionellales</taxon>
        <taxon>Legionellaceae</taxon>
        <taxon>Legionella</taxon>
    </lineage>
</organism>
<proteinExistence type="inferred from homology"/>
<keyword evidence="7" id="KW-0408">Iron</keyword>
<gene>
    <name evidence="10" type="ORF">Lgee_1544</name>
</gene>
<evidence type="ECO:0000313" key="10">
    <source>
        <dbReference type="EMBL" id="KTC98467.1"/>
    </source>
</evidence>
<keyword evidence="3" id="KW-0812">Transmembrane</keyword>
<dbReference type="STRING" id="45065.Lgee_1544"/>
<comment type="subcellular location">
    <subcellularLocation>
        <location evidence="1">Membrane</location>
        <topology evidence="1">Multi-pass membrane protein</topology>
    </subcellularLocation>
</comment>
<sequence length="267" mass="30535">MAVWTLAFFWPFLHTGILGANPWMIAAYLFLSIHLSMITASLYLHRSETHRAVTYHPIITHLFRFWLWIATGTVRAEWVAIHRAHHQDPDGESDPHSPVRHGLKALFLSGIELYDRAKTSEIIRKYGYVSNNDVLEKRFYTPCATVGPIILLVVLTALIGLWAIPVWLCQMMGQIVLQASVINGLGHHFGYRNFETSDNSRNILPWGIMVVGEELHNNHHHAPASARFSSRPGEFDLGWFYLKGLKKAGLATIHRPHRPEERHQRSN</sequence>
<keyword evidence="4" id="KW-0276">Fatty acid metabolism</keyword>
<evidence type="ECO:0000256" key="1">
    <source>
        <dbReference type="ARBA" id="ARBA00004141"/>
    </source>
</evidence>
<keyword evidence="11" id="KW-1185">Reference proteome</keyword>
<keyword evidence="5" id="KW-1133">Transmembrane helix</keyword>
<evidence type="ECO:0000256" key="6">
    <source>
        <dbReference type="ARBA" id="ARBA00023002"/>
    </source>
</evidence>
<keyword evidence="6" id="KW-0560">Oxidoreductase</keyword>
<dbReference type="GO" id="GO:0016020">
    <property type="term" value="C:membrane"/>
    <property type="evidence" value="ECO:0007669"/>
    <property type="project" value="UniProtKB-SubCell"/>
</dbReference>